<evidence type="ECO:0000256" key="6">
    <source>
        <dbReference type="RuleBase" id="RU003653"/>
    </source>
</evidence>
<feature type="compositionally biased region" description="Low complexity" evidence="7">
    <location>
        <begin position="98"/>
        <end position="108"/>
    </location>
</feature>
<accession>A0A9P5VRG9</accession>
<name>A0A9P5VRG9_9FUNG</name>
<feature type="binding site" evidence="5">
    <location>
        <position position="1160"/>
    </location>
    <ligand>
        <name>a divalent metal cation</name>
        <dbReference type="ChEBI" id="CHEBI:60240"/>
        <label>2</label>
        <note>catalytic</note>
    </ligand>
</feature>
<dbReference type="GO" id="GO:0030011">
    <property type="term" value="P:maintenance of cell polarity"/>
    <property type="evidence" value="ECO:0007669"/>
    <property type="project" value="TreeGrafter"/>
</dbReference>
<comment type="similarity">
    <text evidence="5">Belongs to the peptidase M24A family. Methionine aminopeptidase type 1 subfamily.</text>
</comment>
<comment type="similarity">
    <text evidence="1">Belongs to the OSBP family.</text>
</comment>
<feature type="region of interest" description="Disordered" evidence="7">
    <location>
        <begin position="49"/>
        <end position="152"/>
    </location>
</feature>
<dbReference type="AlphaFoldDB" id="A0A9P5VRG9"/>
<evidence type="ECO:0000259" key="8">
    <source>
        <dbReference type="PROSITE" id="PS50003"/>
    </source>
</evidence>
<dbReference type="InterPro" id="IPR001714">
    <property type="entry name" value="Pept_M24_MAP"/>
</dbReference>
<dbReference type="SUPFAM" id="SSF50729">
    <property type="entry name" value="PH domain-like"/>
    <property type="match status" value="1"/>
</dbReference>
<dbReference type="EC" id="3.4.11.18" evidence="6"/>
<dbReference type="Gene3D" id="3.30.70.3490">
    <property type="match status" value="1"/>
</dbReference>
<feature type="domain" description="PH" evidence="8">
    <location>
        <begin position="223"/>
        <end position="314"/>
    </location>
</feature>
<gene>
    <name evidence="10" type="ORF">BG006_007727</name>
</gene>
<feature type="binding site" evidence="5">
    <location>
        <position position="1086"/>
    </location>
    <ligand>
        <name>a divalent metal cation</name>
        <dbReference type="ChEBI" id="CHEBI:60240"/>
        <label>1</label>
    </ligand>
</feature>
<dbReference type="HAMAP" id="MF_01974">
    <property type="entry name" value="MetAP_1"/>
    <property type="match status" value="1"/>
</dbReference>
<dbReference type="InterPro" id="IPR041680">
    <property type="entry name" value="PH_8"/>
</dbReference>
<dbReference type="InterPro" id="IPR011993">
    <property type="entry name" value="PH-like_dom_sf"/>
</dbReference>
<feature type="binding site" evidence="5">
    <location>
        <position position="1192"/>
    </location>
    <ligand>
        <name>a divalent metal cation</name>
        <dbReference type="ChEBI" id="CHEBI:60240"/>
        <label>2</label>
        <note>catalytic</note>
    </ligand>
</feature>
<evidence type="ECO:0000313" key="10">
    <source>
        <dbReference type="EMBL" id="KAF9338242.1"/>
    </source>
</evidence>
<dbReference type="Gene3D" id="2.40.160.120">
    <property type="match status" value="1"/>
</dbReference>
<feature type="domain" description="GOLD" evidence="9">
    <location>
        <begin position="1"/>
        <end position="212"/>
    </location>
</feature>
<dbReference type="InterPro" id="IPR000648">
    <property type="entry name" value="Oxysterol-bd"/>
</dbReference>
<dbReference type="GO" id="GO:0006508">
    <property type="term" value="P:proteolysis"/>
    <property type="evidence" value="ECO:0007669"/>
    <property type="project" value="UniProtKB-KW"/>
</dbReference>
<dbReference type="Gene3D" id="3.90.230.10">
    <property type="entry name" value="Creatinase/methionine aminopeptidase superfamily"/>
    <property type="match status" value="1"/>
</dbReference>
<dbReference type="GO" id="GO:0032541">
    <property type="term" value="C:cortical endoplasmic reticulum"/>
    <property type="evidence" value="ECO:0007669"/>
    <property type="project" value="TreeGrafter"/>
</dbReference>
<feature type="compositionally biased region" description="Basic and acidic residues" evidence="7">
    <location>
        <begin position="383"/>
        <end position="395"/>
    </location>
</feature>
<dbReference type="GO" id="GO:0070006">
    <property type="term" value="F:metalloaminopeptidase activity"/>
    <property type="evidence" value="ECO:0007669"/>
    <property type="project" value="UniProtKB-UniRule"/>
</dbReference>
<dbReference type="FunFam" id="2.40.160.120:FF:000001">
    <property type="entry name" value="Oxysterol-binding protein"/>
    <property type="match status" value="1"/>
</dbReference>
<evidence type="ECO:0000256" key="3">
    <source>
        <dbReference type="ARBA" id="ARBA00023055"/>
    </source>
</evidence>
<dbReference type="NCBIfam" id="TIGR00500">
    <property type="entry name" value="met_pdase_I"/>
    <property type="match status" value="1"/>
</dbReference>
<dbReference type="PANTHER" id="PTHR10972">
    <property type="entry name" value="OXYSTEROL-BINDING PROTEIN-RELATED"/>
    <property type="match status" value="1"/>
</dbReference>
<dbReference type="PROSITE" id="PS50866">
    <property type="entry name" value="GOLD"/>
    <property type="match status" value="1"/>
</dbReference>
<dbReference type="GO" id="GO:0035621">
    <property type="term" value="P:ER to Golgi ceramide transport"/>
    <property type="evidence" value="ECO:0007669"/>
    <property type="project" value="TreeGrafter"/>
</dbReference>
<dbReference type="GO" id="GO:0032934">
    <property type="term" value="F:sterol binding"/>
    <property type="evidence" value="ECO:0007669"/>
    <property type="project" value="TreeGrafter"/>
</dbReference>
<feature type="binding site" evidence="5">
    <location>
        <position position="1223"/>
    </location>
    <ligand>
        <name>a divalent metal cation</name>
        <dbReference type="ChEBI" id="CHEBI:60240"/>
        <label>2</label>
        <note>catalytic</note>
    </ligand>
</feature>
<comment type="catalytic activity">
    <reaction evidence="5 6">
        <text>Release of N-terminal amino acids, preferentially methionine, from peptides and arylamides.</text>
        <dbReference type="EC" id="3.4.11.18"/>
    </reaction>
</comment>
<evidence type="ECO:0000259" key="9">
    <source>
        <dbReference type="PROSITE" id="PS50866"/>
    </source>
</evidence>
<keyword evidence="3" id="KW-0445">Lipid transport</keyword>
<proteinExistence type="inferred from homology"/>
<dbReference type="GO" id="GO:0005886">
    <property type="term" value="C:plasma membrane"/>
    <property type="evidence" value="ECO:0007669"/>
    <property type="project" value="TreeGrafter"/>
</dbReference>
<keyword evidence="2" id="KW-0813">Transport</keyword>
<dbReference type="Pfam" id="PF00557">
    <property type="entry name" value="Peptidase_M24"/>
    <property type="match status" value="1"/>
</dbReference>
<feature type="binding site" evidence="5">
    <location>
        <position position="1069"/>
    </location>
    <ligand>
        <name>substrate</name>
    </ligand>
</feature>
<evidence type="ECO:0000256" key="1">
    <source>
        <dbReference type="ARBA" id="ARBA00008842"/>
    </source>
</evidence>
<dbReference type="InterPro" id="IPR036005">
    <property type="entry name" value="Creatinase/aminopeptidase-like"/>
</dbReference>
<dbReference type="EMBL" id="JAAAUY010000005">
    <property type="protein sequence ID" value="KAF9338242.1"/>
    <property type="molecule type" value="Genomic_DNA"/>
</dbReference>
<feature type="binding site" evidence="5">
    <location>
        <position position="1223"/>
    </location>
    <ligand>
        <name>a divalent metal cation</name>
        <dbReference type="ChEBI" id="CHEBI:60240"/>
        <label>1</label>
    </ligand>
</feature>
<feature type="compositionally biased region" description="Polar residues" evidence="7">
    <location>
        <begin position="136"/>
        <end position="147"/>
    </location>
</feature>
<dbReference type="GO" id="GO:0006887">
    <property type="term" value="P:exocytosis"/>
    <property type="evidence" value="ECO:0007669"/>
    <property type="project" value="TreeGrafter"/>
</dbReference>
<keyword evidence="11" id="KW-1185">Reference proteome</keyword>
<dbReference type="InterPro" id="IPR037239">
    <property type="entry name" value="OSBP_sf"/>
</dbReference>
<sequence length="1238" mass="138354">MQEIEVPPRDVFQHYVHVDQPNKALVWWFSTKRKNISFGLFFRKSSSCPPQLKSNTQAPSIASLAIPSPPVRTDSSYSRSFSQSPQAQAHGSPYGVLSSSPTKSSKASNYASSRASIDTLSDDDDHVSELADGQSIHHNQSSSTQPSARRKKTVVKFKDPDLIEILPIQHYNSAAGPVRGEYLAKEEGSYVLVFDNTFSINTSKRLTYFVALEERGQKVTAPAAELSGWLLKKKRKKMQGWAKRWFQIENGVLSYHKDPNGPCRGKVHLVLSTVTVSQSSNMIHIDSGTMLYHLKALTAEDYEAWETIIKAFKASEQRAVHDTVHRLTLRESSHKHLRNSWIGGTSELDQLKEMMSSMDAGFLDIKEQLDSIRAPDSSQKPPSGRDRQASTDNKIKFPKFGMPALPRTTSDASVASAGSTDAQSRLQSTFDKLKSDKDKAFAILRSEIEKWEKNDRQYKQLLAESDMSVSRAESKATLSRHALEEAYIAHTRTSMASDRSNSFTSSITGSDVFYDAMDDAVLTADLSSADLSDLEDPGFDTNGDNSSDDEASTGKEEAPDPEKCAPEATPQDLDEPIVRRTLLPAPVSGEDISLLSILRKNVGKDLSTVAMPVSLNEPINVLQRLCEELEYSELLDKAVTLPDSLDRLVYVAAFAVSGYATTQWRAARKPFNPLHGETFEYVCPEKGFKFISEKVSHYPPVMACHAESVHDWNLSMDSRAKTKFWGKSMELMPNGTIHIHFTKTGDHYTIVKPSTWMRNLMAGTKYLDHTGDLKIVNHTTRESCVLTFKESSFFAGTKHELAGHVMTANGTKKRALQGRWSESLMEEVAPNKLERLWKCNTPPPNHEKYYGFTEFTTSLNEITKGLDKKLPKTDTRFRPDQSLFERGMVEEADKEKLRVEQRQRELRKAMEGRGEQWQVRWFEKLADPQTEDPEGQTWRYKGGYWEARETGNWGKEVELWLGVIPPDVDHLVPPHIRRPSYALRGEPSEWASKIPINTPETIEGCRKAGQLAKQILTLGGSLVKPGITTTEIDRILHEAIIANNAYPSPLNYMGFPKSVCTSVSNVIAHGIPDSRQLEDGDIINIDITVYLDGYHGDTSATFLVGNVDKAGKELVERTQESLDEAIAICKPGVPLNQIGKTIQKIADRYGYSVSEQFSGHGIGKEFHCLPLIYHHDNDEEGLMEKGMIFTIEPMFCQGTAIGVQWPDKWTVTTADGGRSAQFEHTILITDDGAERLTG</sequence>
<dbReference type="SUPFAM" id="SSF144000">
    <property type="entry name" value="Oxysterol-binding protein-like"/>
    <property type="match status" value="1"/>
</dbReference>
<dbReference type="PRINTS" id="PR00599">
    <property type="entry name" value="MAPEPTIDASE"/>
</dbReference>
<feature type="compositionally biased region" description="Low complexity" evidence="7">
    <location>
        <begin position="75"/>
        <end position="84"/>
    </location>
</feature>
<dbReference type="GO" id="GO:0005829">
    <property type="term" value="C:cytosol"/>
    <property type="evidence" value="ECO:0007669"/>
    <property type="project" value="TreeGrafter"/>
</dbReference>
<feature type="region of interest" description="Disordered" evidence="7">
    <location>
        <begin position="370"/>
        <end position="421"/>
    </location>
</feature>
<dbReference type="Gene3D" id="2.30.29.30">
    <property type="entry name" value="Pleckstrin-homology domain (PH domain)/Phosphotyrosine-binding domain (PTB)"/>
    <property type="match status" value="1"/>
</dbReference>
<feature type="binding site" evidence="5">
    <location>
        <position position="1167"/>
    </location>
    <ligand>
        <name>substrate</name>
    </ligand>
</feature>
<dbReference type="GO" id="GO:0046872">
    <property type="term" value="F:metal ion binding"/>
    <property type="evidence" value="ECO:0007669"/>
    <property type="project" value="UniProtKB-UniRule"/>
</dbReference>
<dbReference type="InterPro" id="IPR009038">
    <property type="entry name" value="GOLD_dom"/>
</dbReference>
<dbReference type="Proteomes" id="UP000696485">
    <property type="component" value="Unassembled WGS sequence"/>
</dbReference>
<dbReference type="SUPFAM" id="SSF55920">
    <property type="entry name" value="Creatinase/aminopeptidase"/>
    <property type="match status" value="1"/>
</dbReference>
<dbReference type="InterPro" id="IPR036598">
    <property type="entry name" value="GOLD_dom_sf"/>
</dbReference>
<dbReference type="InterPro" id="IPR000994">
    <property type="entry name" value="Pept_M24"/>
</dbReference>
<keyword evidence="5 6" id="KW-0479">Metal-binding</keyword>
<dbReference type="CDD" id="cd01086">
    <property type="entry name" value="MetAP1"/>
    <property type="match status" value="1"/>
</dbReference>
<feature type="compositionally biased region" description="Polar residues" evidence="7">
    <location>
        <begin position="407"/>
        <end position="421"/>
    </location>
</feature>
<dbReference type="GO" id="GO:0034727">
    <property type="term" value="P:piecemeal microautophagy of the nucleus"/>
    <property type="evidence" value="ECO:0007669"/>
    <property type="project" value="TreeGrafter"/>
</dbReference>
<dbReference type="SMART" id="SM00233">
    <property type="entry name" value="PH"/>
    <property type="match status" value="1"/>
</dbReference>
<keyword evidence="5" id="KW-0378">Hydrolase</keyword>
<dbReference type="InterPro" id="IPR001849">
    <property type="entry name" value="PH_domain"/>
</dbReference>
<evidence type="ECO:0000313" key="11">
    <source>
        <dbReference type="Proteomes" id="UP000696485"/>
    </source>
</evidence>
<evidence type="ECO:0000256" key="4">
    <source>
        <dbReference type="ARBA" id="ARBA00023121"/>
    </source>
</evidence>
<keyword evidence="5 6" id="KW-0031">Aminopeptidase</keyword>
<dbReference type="GO" id="GO:0120009">
    <property type="term" value="P:intermembrane lipid transfer"/>
    <property type="evidence" value="ECO:0007669"/>
    <property type="project" value="UniProtKB-ARBA"/>
</dbReference>
<dbReference type="GO" id="GO:0006897">
    <property type="term" value="P:endocytosis"/>
    <property type="evidence" value="ECO:0007669"/>
    <property type="project" value="TreeGrafter"/>
</dbReference>
<dbReference type="PROSITE" id="PS00680">
    <property type="entry name" value="MAP_1"/>
    <property type="match status" value="1"/>
</dbReference>
<comment type="function">
    <text evidence="6">Cotranslationally removes the N-terminal methionine from nascent proteins. The N-terminal methionine is often cleaved when the second residue in the primary sequence is small and uncharged (Met-Ala-, Cys, Gly, Pro, Ser, Thr, or Val).</text>
</comment>
<feature type="binding site" evidence="5">
    <location>
        <position position="1097"/>
    </location>
    <ligand>
        <name>a divalent metal cation</name>
        <dbReference type="ChEBI" id="CHEBI:60240"/>
        <label>2</label>
        <note>catalytic</note>
    </ligand>
</feature>
<feature type="compositionally biased region" description="Basic and acidic residues" evidence="7">
    <location>
        <begin position="552"/>
        <end position="565"/>
    </location>
</feature>
<evidence type="ECO:0000256" key="5">
    <source>
        <dbReference type="HAMAP-Rule" id="MF_03174"/>
    </source>
</evidence>
<evidence type="ECO:0000256" key="7">
    <source>
        <dbReference type="SAM" id="MobiDB-lite"/>
    </source>
</evidence>
<keyword evidence="4" id="KW-0446">Lipid-binding</keyword>
<dbReference type="PROSITE" id="PS50003">
    <property type="entry name" value="PH_DOMAIN"/>
    <property type="match status" value="1"/>
</dbReference>
<dbReference type="GO" id="GO:0004239">
    <property type="term" value="F:initiator methionyl aminopeptidase activity"/>
    <property type="evidence" value="ECO:0007669"/>
    <property type="project" value="UniProtKB-UniRule"/>
</dbReference>
<feature type="compositionally biased region" description="Polar residues" evidence="7">
    <location>
        <begin position="109"/>
        <end position="119"/>
    </location>
</feature>
<dbReference type="Pfam" id="PF15409">
    <property type="entry name" value="PH_8"/>
    <property type="match status" value="1"/>
</dbReference>
<dbReference type="Pfam" id="PF01237">
    <property type="entry name" value="Oxysterol_BP"/>
    <property type="match status" value="1"/>
</dbReference>
<organism evidence="10 11">
    <name type="scientific">Podila minutissima</name>
    <dbReference type="NCBI Taxonomy" id="64525"/>
    <lineage>
        <taxon>Eukaryota</taxon>
        <taxon>Fungi</taxon>
        <taxon>Fungi incertae sedis</taxon>
        <taxon>Mucoromycota</taxon>
        <taxon>Mortierellomycotina</taxon>
        <taxon>Mortierellomycetes</taxon>
        <taxon>Mortierellales</taxon>
        <taxon>Mortierellaceae</taxon>
        <taxon>Podila</taxon>
    </lineage>
</organism>
<feature type="binding site" evidence="5">
    <location>
        <position position="1097"/>
    </location>
    <ligand>
        <name>a divalent metal cation</name>
        <dbReference type="ChEBI" id="CHEBI:60240"/>
        <label>1</label>
    </ligand>
</feature>
<dbReference type="GO" id="GO:0097038">
    <property type="term" value="C:perinuclear endoplasmic reticulum"/>
    <property type="evidence" value="ECO:0007669"/>
    <property type="project" value="TreeGrafter"/>
</dbReference>
<feature type="region of interest" description="Disordered" evidence="7">
    <location>
        <begin position="532"/>
        <end position="575"/>
    </location>
</feature>
<dbReference type="PANTHER" id="PTHR10972:SF203">
    <property type="entry name" value="OXYSTEROL-BINDING PROTEIN HOMOLOG 3"/>
    <property type="match status" value="1"/>
</dbReference>
<dbReference type="Gene3D" id="2.60.120.680">
    <property type="entry name" value="GOLD domain"/>
    <property type="match status" value="1"/>
</dbReference>
<keyword evidence="5 6" id="KW-0645">Protease</keyword>
<dbReference type="InterPro" id="IPR002467">
    <property type="entry name" value="Pept_M24A_MAP1"/>
</dbReference>
<comment type="caution">
    <text evidence="10">The sequence shown here is derived from an EMBL/GenBank/DDBJ whole genome shotgun (WGS) entry which is preliminary data.</text>
</comment>
<reference evidence="10" key="1">
    <citation type="journal article" date="2020" name="Fungal Divers.">
        <title>Resolving the Mortierellaceae phylogeny through synthesis of multi-gene phylogenetics and phylogenomics.</title>
        <authorList>
            <person name="Vandepol N."/>
            <person name="Liber J."/>
            <person name="Desiro A."/>
            <person name="Na H."/>
            <person name="Kennedy M."/>
            <person name="Barry K."/>
            <person name="Grigoriev I.V."/>
            <person name="Miller A.N."/>
            <person name="O'Donnell K."/>
            <person name="Stajich J.E."/>
            <person name="Bonito G."/>
        </authorList>
    </citation>
    <scope>NUCLEOTIDE SEQUENCE</scope>
    <source>
        <strain evidence="10">NVP1</strain>
    </source>
</reference>
<comment type="cofactor">
    <cofactor evidence="5">
        <name>Co(2+)</name>
        <dbReference type="ChEBI" id="CHEBI:48828"/>
    </cofactor>
    <cofactor evidence="5">
        <name>Zn(2+)</name>
        <dbReference type="ChEBI" id="CHEBI:29105"/>
    </cofactor>
    <cofactor evidence="5">
        <name>Mn(2+)</name>
        <dbReference type="ChEBI" id="CHEBI:29035"/>
    </cofactor>
    <cofactor evidence="5">
        <name>Fe(2+)</name>
        <dbReference type="ChEBI" id="CHEBI:29033"/>
    </cofactor>
    <text evidence="5">Binds 2 divalent metal cations per subunit. Has a high-affinity and a low affinity metal-binding site. The true nature of the physiological cofactor is under debate. The enzyme is active with cobalt, zinc, manganese or divalent iron ions. Most likely, methionine aminopeptidases function as mononuclear Fe(2+)-metalloproteases under physiological conditions, and the catalytically relevant metal-binding site has been assigned to the histidine-containing high-affinity site.</text>
</comment>
<protein>
    <recommendedName>
        <fullName evidence="6">Methionine aminopeptidase</fullName>
        <ecNumber evidence="6">3.4.11.18</ecNumber>
    </recommendedName>
</protein>
<dbReference type="SUPFAM" id="SSF101576">
    <property type="entry name" value="Supernatant protein factor (SPF), C-terminal domain"/>
    <property type="match status" value="1"/>
</dbReference>
<evidence type="ECO:0000256" key="2">
    <source>
        <dbReference type="ARBA" id="ARBA00022448"/>
    </source>
</evidence>